<organism evidence="6 7">
    <name type="scientific">Drosophila rubida</name>
    <dbReference type="NCBI Taxonomy" id="30044"/>
    <lineage>
        <taxon>Eukaryota</taxon>
        <taxon>Metazoa</taxon>
        <taxon>Ecdysozoa</taxon>
        <taxon>Arthropoda</taxon>
        <taxon>Hexapoda</taxon>
        <taxon>Insecta</taxon>
        <taxon>Pterygota</taxon>
        <taxon>Neoptera</taxon>
        <taxon>Endopterygota</taxon>
        <taxon>Diptera</taxon>
        <taxon>Brachycera</taxon>
        <taxon>Muscomorpha</taxon>
        <taxon>Ephydroidea</taxon>
        <taxon>Drosophilidae</taxon>
        <taxon>Drosophila</taxon>
    </lineage>
</organism>
<dbReference type="GO" id="GO:0000775">
    <property type="term" value="C:chromosome, centromeric region"/>
    <property type="evidence" value="ECO:0007669"/>
    <property type="project" value="UniProtKB-SubCell"/>
</dbReference>
<keyword evidence="2" id="KW-0158">Chromosome</keyword>
<dbReference type="InterPro" id="IPR038273">
    <property type="entry name" value="Ndc80_sf"/>
</dbReference>
<feature type="compositionally biased region" description="Basic and acidic residues" evidence="5">
    <location>
        <begin position="71"/>
        <end position="106"/>
    </location>
</feature>
<proteinExistence type="predicted"/>
<evidence type="ECO:0000256" key="4">
    <source>
        <dbReference type="ARBA" id="ARBA00023328"/>
    </source>
</evidence>
<name>A0AAD4PNW4_9MUSC</name>
<evidence type="ECO:0000313" key="7">
    <source>
        <dbReference type="Proteomes" id="UP001200034"/>
    </source>
</evidence>
<accession>A0AAD4PNW4</accession>
<sequence length="482" mass="55615">MNSNVVANGLDKCRSQANQINATSADKREEEENVSAALCVPKVILWNCPDTHENNYMLPRRTEEMLQSPLHSDRRSSFIRPEPRRLQSEPRRTKELLQSPLHKDNRSSCQLTPTAARNVALPPRRTKKLLQSPRQQATELASLKPDLTDPYTKYVYSEPRRTKELLASPLHKDMRAKASGNNHLKPCNSKKLFQSPKQCAKKPQVVTTPRLDLVESISDNLYSEPRRIKELLQSPLHKDMRAQMLGKKAQSHKKLSQPVEKKEHVQTPCEHSIKPITNIYSEPRRIKELLQSPLHKDMRATMLSRATKSIYSEPRRTKELLYAQNQENVTLPVRRKLQFNKLEIDSRFQRILSYLQTVFKSVSKRDLQQLGVQNFIIIMQHLLPLTGVAFKPLNQCNYIEQTLGVMKQLKYPHKIMRSALLMPSASLTQVLQLLDFLIELSPKKANQELSVANEEQLQLQLQLLQLEPEEVETAFKELEDVK</sequence>
<feature type="region of interest" description="Disordered" evidence="5">
    <location>
        <begin position="65"/>
        <end position="119"/>
    </location>
</feature>
<reference evidence="6" key="1">
    <citation type="journal article" date="2021" name="Mol. Ecol. Resour.">
        <title>Phylogenomic analyses of the genus Drosophila reveals genomic signals of climate adaptation.</title>
        <authorList>
            <person name="Li F."/>
            <person name="Rane R.V."/>
            <person name="Luria V."/>
            <person name="Xiong Z."/>
            <person name="Chen J."/>
            <person name="Li Z."/>
            <person name="Catullo R.A."/>
            <person name="Griffin P.C."/>
            <person name="Schiffer M."/>
            <person name="Pearce S."/>
            <person name="Lee S.F."/>
            <person name="McElroy K."/>
            <person name="Stocker A."/>
            <person name="Shirriffs J."/>
            <person name="Cockerell F."/>
            <person name="Coppin C."/>
            <person name="Sgro C.M."/>
            <person name="Karger A."/>
            <person name="Cain J.W."/>
            <person name="Weber J.A."/>
            <person name="Santpere G."/>
            <person name="Kirschner M.W."/>
            <person name="Hoffmann A.A."/>
            <person name="Oakeshott J.G."/>
            <person name="Zhang G."/>
        </authorList>
    </citation>
    <scope>NUCLEOTIDE SEQUENCE</scope>
    <source>
        <strain evidence="6">BGI-SZ-2011g</strain>
    </source>
</reference>
<protein>
    <submittedName>
        <fullName evidence="6">Uncharacterized protein</fullName>
    </submittedName>
</protein>
<dbReference type="AlphaFoldDB" id="A0AAD4PNW4"/>
<evidence type="ECO:0000313" key="6">
    <source>
        <dbReference type="EMBL" id="KAH8377536.1"/>
    </source>
</evidence>
<evidence type="ECO:0000256" key="3">
    <source>
        <dbReference type="ARBA" id="ARBA00023054"/>
    </source>
</evidence>
<keyword evidence="3" id="KW-0175">Coiled coil</keyword>
<comment type="subcellular location">
    <subcellularLocation>
        <location evidence="1">Chromosome</location>
        <location evidence="1">Centromere</location>
    </subcellularLocation>
</comment>
<evidence type="ECO:0000256" key="5">
    <source>
        <dbReference type="SAM" id="MobiDB-lite"/>
    </source>
</evidence>
<evidence type="ECO:0000256" key="2">
    <source>
        <dbReference type="ARBA" id="ARBA00022454"/>
    </source>
</evidence>
<feature type="region of interest" description="Disordered" evidence="5">
    <location>
        <begin position="249"/>
        <end position="268"/>
    </location>
</feature>
<comment type="caution">
    <text evidence="6">The sequence shown here is derived from an EMBL/GenBank/DDBJ whole genome shotgun (WGS) entry which is preliminary data.</text>
</comment>
<dbReference type="Gene3D" id="1.10.418.30">
    <property type="entry name" value="Ncd80 complex, Ncd80 subunit"/>
    <property type="match status" value="1"/>
</dbReference>
<dbReference type="Proteomes" id="UP001200034">
    <property type="component" value="Unassembled WGS sequence"/>
</dbReference>
<dbReference type="EMBL" id="JAJJHW010001127">
    <property type="protein sequence ID" value="KAH8377536.1"/>
    <property type="molecule type" value="Genomic_DNA"/>
</dbReference>
<keyword evidence="7" id="KW-1185">Reference proteome</keyword>
<gene>
    <name evidence="6" type="ORF">KR093_005816</name>
</gene>
<keyword evidence="4" id="KW-0137">Centromere</keyword>
<evidence type="ECO:0000256" key="1">
    <source>
        <dbReference type="ARBA" id="ARBA00004584"/>
    </source>
</evidence>